<dbReference type="Proteomes" id="UP001138709">
    <property type="component" value="Unassembled WGS sequence"/>
</dbReference>
<feature type="domain" description="Haem-binding uptake Tiki superfamily ChaN" evidence="1">
    <location>
        <begin position="33"/>
        <end position="240"/>
    </location>
</feature>
<sequence length="288" mass="32063">MSADQPRISPSFPHPRAAWLDPGTGARLEPAALMARMARRQVVLLGETHDVAEIHRWQLQVATCLHLLRPDMQMGFEMFPRRLQPVLDRWVAGGMGTAEFLEQAEWEKVWGFPPEIYLPLFHFCRQQGVRMLALNCHRPLVTRVGKEGWDAVPEEERDGLTPSAAPTAGHRAYIAMLTGRRPEDITDRFIRAQQVWDRAFACNIVQARREAEAEGLPAPLVVGIMGRGHVDYGHGTPHQLRDLGVTEIGILLPTGDGEHDAARVAGIGDALFRLDPPEPPAERGRPTA</sequence>
<evidence type="ECO:0000259" key="1">
    <source>
        <dbReference type="Pfam" id="PF04187"/>
    </source>
</evidence>
<dbReference type="InterPro" id="IPR007314">
    <property type="entry name" value="Cofac_haem-bd_dom"/>
</dbReference>
<dbReference type="AlphaFoldDB" id="A0A9X9XKJ9"/>
<dbReference type="CDD" id="cd14727">
    <property type="entry name" value="ChanN-like"/>
    <property type="match status" value="1"/>
</dbReference>
<name>A0A9X9XKJ9_9PROT</name>
<reference evidence="2" key="1">
    <citation type="submission" date="2020-01" db="EMBL/GenBank/DDBJ databases">
        <authorList>
            <person name="Rat A."/>
        </authorList>
    </citation>
    <scope>NUCLEOTIDE SEQUENCE</scope>
    <source>
        <strain evidence="2">LMG 31228</strain>
    </source>
</reference>
<proteinExistence type="predicted"/>
<evidence type="ECO:0000313" key="3">
    <source>
        <dbReference type="Proteomes" id="UP001138709"/>
    </source>
</evidence>
<dbReference type="Gene3D" id="3.40.50.11550">
    <property type="match status" value="1"/>
</dbReference>
<organism evidence="2 3">
    <name type="scientific">Neoroseomonas eburnea</name>
    <dbReference type="NCBI Taxonomy" id="1346889"/>
    <lineage>
        <taxon>Bacteria</taxon>
        <taxon>Pseudomonadati</taxon>
        <taxon>Pseudomonadota</taxon>
        <taxon>Alphaproteobacteria</taxon>
        <taxon>Acetobacterales</taxon>
        <taxon>Acetobacteraceae</taxon>
        <taxon>Neoroseomonas</taxon>
    </lineage>
</organism>
<dbReference type="Pfam" id="PF04187">
    <property type="entry name" value="Cofac_haem_bdg"/>
    <property type="match status" value="1"/>
</dbReference>
<keyword evidence="2" id="KW-0449">Lipoprotein</keyword>
<comment type="caution">
    <text evidence="2">The sequence shown here is derived from an EMBL/GenBank/DDBJ whole genome shotgun (WGS) entry which is preliminary data.</text>
</comment>
<keyword evidence="3" id="KW-1185">Reference proteome</keyword>
<protein>
    <submittedName>
        <fullName evidence="2">ChaN family lipoprotein</fullName>
    </submittedName>
</protein>
<reference evidence="2" key="2">
    <citation type="journal article" date="2021" name="Syst. Appl. Microbiol.">
        <title>Roseomonas hellenica sp. nov., isolated from roots of wild-growing Alkanna tinctoria.</title>
        <authorList>
            <person name="Rat A."/>
            <person name="Naranjo H.D."/>
            <person name="Lebbe L."/>
            <person name="Cnockaert M."/>
            <person name="Krigas N."/>
            <person name="Grigoriadou K."/>
            <person name="Maloupa E."/>
            <person name="Willems A."/>
        </authorList>
    </citation>
    <scope>NUCLEOTIDE SEQUENCE</scope>
    <source>
        <strain evidence="2">LMG 31228</strain>
    </source>
</reference>
<dbReference type="SUPFAM" id="SSF159501">
    <property type="entry name" value="EreA/ChaN-like"/>
    <property type="match status" value="1"/>
</dbReference>
<accession>A0A9X9XKJ9</accession>
<dbReference type="RefSeq" id="WP_246524268.1">
    <property type="nucleotide sequence ID" value="NZ_JAAEDL010000065.1"/>
</dbReference>
<evidence type="ECO:0000313" key="2">
    <source>
        <dbReference type="EMBL" id="MBR0684235.1"/>
    </source>
</evidence>
<dbReference type="EMBL" id="JAAEDL010000065">
    <property type="protein sequence ID" value="MBR0684235.1"/>
    <property type="molecule type" value="Genomic_DNA"/>
</dbReference>
<gene>
    <name evidence="2" type="ORF">GXW74_27470</name>
</gene>